<keyword evidence="8" id="KW-1185">Reference proteome</keyword>
<keyword evidence="5 6" id="KW-0472">Membrane</keyword>
<evidence type="ECO:0000256" key="6">
    <source>
        <dbReference type="SAM" id="Phobius"/>
    </source>
</evidence>
<keyword evidence="3 6" id="KW-0812">Transmembrane</keyword>
<proteinExistence type="predicted"/>
<name>A0A3G8JMY9_9ACTN</name>
<accession>A0A3G8JMY9</accession>
<evidence type="ECO:0000313" key="7">
    <source>
        <dbReference type="EMBL" id="AZG46444.1"/>
    </source>
</evidence>
<dbReference type="GO" id="GO:0022857">
    <property type="term" value="F:transmembrane transporter activity"/>
    <property type="evidence" value="ECO:0007669"/>
    <property type="project" value="InterPro"/>
</dbReference>
<dbReference type="Gene3D" id="1.20.1250.20">
    <property type="entry name" value="MFS general substrate transporter like domains"/>
    <property type="match status" value="1"/>
</dbReference>
<evidence type="ECO:0000313" key="8">
    <source>
        <dbReference type="Proteomes" id="UP000271469"/>
    </source>
</evidence>
<dbReference type="Pfam" id="PF07690">
    <property type="entry name" value="MFS_1"/>
    <property type="match status" value="1"/>
</dbReference>
<evidence type="ECO:0008006" key="9">
    <source>
        <dbReference type="Google" id="ProtNLM"/>
    </source>
</evidence>
<protein>
    <recommendedName>
        <fullName evidence="9">Major facilitator superfamily (MFS) profile domain-containing protein</fullName>
    </recommendedName>
</protein>
<feature type="transmembrane region" description="Helical" evidence="6">
    <location>
        <begin position="98"/>
        <end position="120"/>
    </location>
</feature>
<dbReference type="InterPro" id="IPR036259">
    <property type="entry name" value="MFS_trans_sf"/>
</dbReference>
<feature type="transmembrane region" description="Helical" evidence="6">
    <location>
        <begin position="25"/>
        <end position="47"/>
    </location>
</feature>
<dbReference type="Proteomes" id="UP000271469">
    <property type="component" value="Chromosome"/>
</dbReference>
<comment type="subcellular location">
    <subcellularLocation>
        <location evidence="1">Cell membrane</location>
        <topology evidence="1">Multi-pass membrane protein</topology>
    </subcellularLocation>
</comment>
<dbReference type="CDD" id="cd06173">
    <property type="entry name" value="MFS_MefA_like"/>
    <property type="match status" value="1"/>
</dbReference>
<keyword evidence="4 6" id="KW-1133">Transmembrane helix</keyword>
<dbReference type="AlphaFoldDB" id="A0A3G8JMY9"/>
<feature type="transmembrane region" description="Helical" evidence="6">
    <location>
        <begin position="392"/>
        <end position="411"/>
    </location>
</feature>
<dbReference type="GO" id="GO:0005886">
    <property type="term" value="C:plasma membrane"/>
    <property type="evidence" value="ECO:0007669"/>
    <property type="project" value="UniProtKB-SubCell"/>
</dbReference>
<reference evidence="7 8" key="1">
    <citation type="submission" date="2018-11" db="EMBL/GenBank/DDBJ databases">
        <title>Gordonia insulae sp. nov., isolated from an island soil.</title>
        <authorList>
            <person name="Kim Y.S."/>
            <person name="Kim S.B."/>
        </authorList>
    </citation>
    <scope>NUCLEOTIDE SEQUENCE [LARGE SCALE GENOMIC DNA]</scope>
    <source>
        <strain evidence="7 8">MMS17-SY073</strain>
    </source>
</reference>
<sequence>MRICAHVTYSRVVAALPDIPTFRRLFTAQVVSLLGTGLMTVALGLLAFDLAGRDAGTVLGSALAVKMIAYVVMAPVMRAVCARLPARTVMVGADAVRVLMAAALPWVGEVWQIYLLVFALQSASATFTPTFQSVIATVVPDRDDYTRAVSASRIAYDLESVASPMIAAVLLGMMGYSCLFVGTAVGFTASAVLVVTSGLPTVRRAADVGSATVRGFWGRATVGLQIMWSRTALRGLLCANVAAAATTAVVVVGSVVYIRSTLRFGDSMLAVALAVFGAGSVAAALASPRLLRTVTAGRIVVGGSMVCASGLTGLAIMLAFGPELVALLALWLVLGAGTSLITTASMRLLRDHTDDRDRDAVFTAQFSASHAAFLVTYPVAGWGPGVVGPSVTPLLLAAFAAVAGLAALRIWRRVEPSGHDRAARSPTMAGEALTG</sequence>
<dbReference type="EMBL" id="CP033972">
    <property type="protein sequence ID" value="AZG46444.1"/>
    <property type="molecule type" value="Genomic_DNA"/>
</dbReference>
<dbReference type="KEGG" id="gom:D7316_03045"/>
<dbReference type="SUPFAM" id="SSF103473">
    <property type="entry name" value="MFS general substrate transporter"/>
    <property type="match status" value="1"/>
</dbReference>
<dbReference type="OrthoDB" id="4368225at2"/>
<feature type="transmembrane region" description="Helical" evidence="6">
    <location>
        <begin position="361"/>
        <end position="380"/>
    </location>
</feature>
<dbReference type="InterPro" id="IPR011701">
    <property type="entry name" value="MFS"/>
</dbReference>
<evidence type="ECO:0000256" key="2">
    <source>
        <dbReference type="ARBA" id="ARBA00022475"/>
    </source>
</evidence>
<keyword evidence="2" id="KW-1003">Cell membrane</keyword>
<feature type="transmembrane region" description="Helical" evidence="6">
    <location>
        <begin position="326"/>
        <end position="349"/>
    </location>
</feature>
<feature type="transmembrane region" description="Helical" evidence="6">
    <location>
        <begin position="299"/>
        <end position="320"/>
    </location>
</feature>
<evidence type="ECO:0000256" key="3">
    <source>
        <dbReference type="ARBA" id="ARBA00022692"/>
    </source>
</evidence>
<feature type="transmembrane region" description="Helical" evidence="6">
    <location>
        <begin position="166"/>
        <end position="195"/>
    </location>
</feature>
<evidence type="ECO:0000256" key="5">
    <source>
        <dbReference type="ARBA" id="ARBA00023136"/>
    </source>
</evidence>
<feature type="transmembrane region" description="Helical" evidence="6">
    <location>
        <begin position="269"/>
        <end position="287"/>
    </location>
</feature>
<dbReference type="PANTHER" id="PTHR23513:SF6">
    <property type="entry name" value="MAJOR FACILITATOR SUPERFAMILY ASSOCIATED DOMAIN-CONTAINING PROTEIN"/>
    <property type="match status" value="1"/>
</dbReference>
<evidence type="ECO:0000256" key="4">
    <source>
        <dbReference type="ARBA" id="ARBA00022989"/>
    </source>
</evidence>
<dbReference type="PANTHER" id="PTHR23513">
    <property type="entry name" value="INTEGRAL MEMBRANE EFFLUX PROTEIN-RELATED"/>
    <property type="match status" value="1"/>
</dbReference>
<organism evidence="7 8">
    <name type="scientific">Gordonia insulae</name>
    <dbReference type="NCBI Taxonomy" id="2420509"/>
    <lineage>
        <taxon>Bacteria</taxon>
        <taxon>Bacillati</taxon>
        <taxon>Actinomycetota</taxon>
        <taxon>Actinomycetes</taxon>
        <taxon>Mycobacteriales</taxon>
        <taxon>Gordoniaceae</taxon>
        <taxon>Gordonia</taxon>
    </lineage>
</organism>
<gene>
    <name evidence="7" type="ORF">D7316_03045</name>
</gene>
<feature type="transmembrane region" description="Helical" evidence="6">
    <location>
        <begin position="236"/>
        <end position="257"/>
    </location>
</feature>
<evidence type="ECO:0000256" key="1">
    <source>
        <dbReference type="ARBA" id="ARBA00004651"/>
    </source>
</evidence>